<protein>
    <submittedName>
        <fullName evidence="1">Uncharacterized protein</fullName>
    </submittedName>
</protein>
<dbReference type="AlphaFoldDB" id="A0A1I8EAE1"/>
<organism evidence="1">
    <name type="scientific">Wuchereria bancrofti</name>
    <dbReference type="NCBI Taxonomy" id="6293"/>
    <lineage>
        <taxon>Eukaryota</taxon>
        <taxon>Metazoa</taxon>
        <taxon>Ecdysozoa</taxon>
        <taxon>Nematoda</taxon>
        <taxon>Chromadorea</taxon>
        <taxon>Rhabditida</taxon>
        <taxon>Spirurina</taxon>
        <taxon>Spiruromorpha</taxon>
        <taxon>Filarioidea</taxon>
        <taxon>Onchocercidae</taxon>
        <taxon>Wuchereria</taxon>
    </lineage>
</organism>
<accession>A0A1I8EAE1</accession>
<proteinExistence type="predicted"/>
<reference evidence="1" key="1">
    <citation type="submission" date="2016-11" db="UniProtKB">
        <authorList>
            <consortium name="WormBaseParasite"/>
        </authorList>
    </citation>
    <scope>IDENTIFICATION</scope>
    <source>
        <strain evidence="1">pt0022</strain>
    </source>
</reference>
<evidence type="ECO:0000313" key="1">
    <source>
        <dbReference type="WBParaSite" id="maker-PairedContig_1207-snap-gene-0.25-mRNA-1"/>
    </source>
</evidence>
<sequence length="115" mass="13266">MHDAVTVSELHLYVDERTKWRNDDNRDTISTCLATAADIACIDPLIGSDPCLLLRYINLFLHKLFILAQRFPGMRVPYHQVRKILFAICFFLPHSDSKSGERISFSEFYGNKGLF</sequence>
<dbReference type="WBParaSite" id="maker-PairedContig_1207-snap-gene-0.25-mRNA-1">
    <property type="protein sequence ID" value="maker-PairedContig_1207-snap-gene-0.25-mRNA-1"/>
    <property type="gene ID" value="maker-PairedContig_1207-snap-gene-0.25"/>
</dbReference>
<name>A0A1I8EAE1_WUCBA</name>